<dbReference type="InterPro" id="IPR036397">
    <property type="entry name" value="RNaseH_sf"/>
</dbReference>
<sequence length="140" mass="16355">MRVNRITQSQSYIGFLHETDGTVDLIALDWQDSDNIVNALTELTLTYPNKRIVIVWDNAKWHTSKHLRSHLGEGNPLENIHLINLPPYAPDHNPIEHVWNEAKNHISNHQHPTFTDTRHAFETYITNNTFPYRINKKDLV</sequence>
<name>A0A3P1SYV5_9ACTN</name>
<dbReference type="EMBL" id="RQZG01000063">
    <property type="protein sequence ID" value="RRD02175.1"/>
    <property type="molecule type" value="Genomic_DNA"/>
</dbReference>
<dbReference type="AlphaFoldDB" id="A0A3P1SYV5"/>
<dbReference type="Pfam" id="PF13358">
    <property type="entry name" value="DDE_3"/>
    <property type="match status" value="1"/>
</dbReference>
<evidence type="ECO:0000259" key="1">
    <source>
        <dbReference type="Pfam" id="PF13358"/>
    </source>
</evidence>
<evidence type="ECO:0000313" key="2">
    <source>
        <dbReference type="EMBL" id="RRD02175.1"/>
    </source>
</evidence>
<organism evidence="2 3">
    <name type="scientific">Arachnia propionica</name>
    <dbReference type="NCBI Taxonomy" id="1750"/>
    <lineage>
        <taxon>Bacteria</taxon>
        <taxon>Bacillati</taxon>
        <taxon>Actinomycetota</taxon>
        <taxon>Actinomycetes</taxon>
        <taxon>Propionibacteriales</taxon>
        <taxon>Propionibacteriaceae</taxon>
        <taxon>Arachnia</taxon>
    </lineage>
</organism>
<feature type="domain" description="Tc1-like transposase DDE" evidence="1">
    <location>
        <begin position="11"/>
        <end position="115"/>
    </location>
</feature>
<evidence type="ECO:0000313" key="3">
    <source>
        <dbReference type="Proteomes" id="UP000280819"/>
    </source>
</evidence>
<dbReference type="SUPFAM" id="SSF53098">
    <property type="entry name" value="Ribonuclease H-like"/>
    <property type="match status" value="1"/>
</dbReference>
<gene>
    <name evidence="2" type="ORF">EII34_15785</name>
</gene>
<dbReference type="InterPro" id="IPR038717">
    <property type="entry name" value="Tc1-like_DDE_dom"/>
</dbReference>
<dbReference type="InterPro" id="IPR012337">
    <property type="entry name" value="RNaseH-like_sf"/>
</dbReference>
<dbReference type="GO" id="GO:0003676">
    <property type="term" value="F:nucleic acid binding"/>
    <property type="evidence" value="ECO:0007669"/>
    <property type="project" value="InterPro"/>
</dbReference>
<proteinExistence type="predicted"/>
<dbReference type="Proteomes" id="UP000280819">
    <property type="component" value="Unassembled WGS sequence"/>
</dbReference>
<comment type="caution">
    <text evidence="2">The sequence shown here is derived from an EMBL/GenBank/DDBJ whole genome shotgun (WGS) entry which is preliminary data.</text>
</comment>
<accession>A0A3P1SYV5</accession>
<protein>
    <recommendedName>
        <fullName evidence="1">Tc1-like transposase DDE domain-containing protein</fullName>
    </recommendedName>
</protein>
<reference evidence="2 3" key="1">
    <citation type="submission" date="2018-11" db="EMBL/GenBank/DDBJ databases">
        <title>Genomes From Bacteria Associated with the Canine Oral Cavity: a Test Case for Automated Genome-Based Taxonomic Assignment.</title>
        <authorList>
            <person name="Coil D.A."/>
            <person name="Jospin G."/>
            <person name="Darling A.E."/>
            <person name="Wallis C."/>
            <person name="Davis I.J."/>
            <person name="Harris S."/>
            <person name="Eisen J.A."/>
            <person name="Holcombe L.J."/>
            <person name="O'Flynn C."/>
        </authorList>
    </citation>
    <scope>NUCLEOTIDE SEQUENCE [LARGE SCALE GENOMIC DNA]</scope>
    <source>
        <strain evidence="2 3">OH887_COT-365</strain>
    </source>
</reference>
<dbReference type="Gene3D" id="3.30.420.10">
    <property type="entry name" value="Ribonuclease H-like superfamily/Ribonuclease H"/>
    <property type="match status" value="1"/>
</dbReference>